<feature type="region of interest" description="Disordered" evidence="1">
    <location>
        <begin position="125"/>
        <end position="166"/>
    </location>
</feature>
<evidence type="ECO:0000313" key="4">
    <source>
        <dbReference type="EMBL" id="POR52669.1"/>
    </source>
</evidence>
<evidence type="ECO:0000313" key="5">
    <source>
        <dbReference type="Proteomes" id="UP000236919"/>
    </source>
</evidence>
<evidence type="ECO:0000259" key="3">
    <source>
        <dbReference type="Pfam" id="PF03713"/>
    </source>
</evidence>
<reference evidence="4 5" key="1">
    <citation type="submission" date="2018-01" db="EMBL/GenBank/DDBJ databases">
        <title>Genomic Encyclopedia of Type Strains, Phase III (KMG-III): the genomes of soil and plant-associated and newly described type strains.</title>
        <authorList>
            <person name="Whitman W."/>
        </authorList>
    </citation>
    <scope>NUCLEOTIDE SEQUENCE [LARGE SCALE GENOMIC DNA]</scope>
    <source>
        <strain evidence="4 5">1131</strain>
    </source>
</reference>
<dbReference type="PANTHER" id="PTHR36933">
    <property type="entry name" value="SLL0788 PROTEIN"/>
    <property type="match status" value="1"/>
</dbReference>
<keyword evidence="2" id="KW-0732">Signal</keyword>
<dbReference type="Proteomes" id="UP000236919">
    <property type="component" value="Unassembled WGS sequence"/>
</dbReference>
<dbReference type="Pfam" id="PF03713">
    <property type="entry name" value="DUF305"/>
    <property type="match status" value="1"/>
</dbReference>
<feature type="domain" description="DUF305" evidence="3">
    <location>
        <begin position="47"/>
        <end position="119"/>
    </location>
</feature>
<dbReference type="RefSeq" id="WP_103718266.1">
    <property type="nucleotide sequence ID" value="NZ_PQFZ01000005.1"/>
</dbReference>
<protein>
    <recommendedName>
        <fullName evidence="3">DUF305 domain-containing protein</fullName>
    </recommendedName>
</protein>
<dbReference type="PROSITE" id="PS51318">
    <property type="entry name" value="TAT"/>
    <property type="match status" value="1"/>
</dbReference>
<dbReference type="AlphaFoldDB" id="A0A2S4MDG4"/>
<feature type="signal peptide" evidence="2">
    <location>
        <begin position="1"/>
        <end position="28"/>
    </location>
</feature>
<comment type="caution">
    <text evidence="4">The sequence shown here is derived from an EMBL/GenBank/DDBJ whole genome shotgun (WGS) entry which is preliminary data.</text>
</comment>
<accession>A0A2S4MDG4</accession>
<feature type="compositionally biased region" description="Pro residues" evidence="1">
    <location>
        <begin position="127"/>
        <end position="140"/>
    </location>
</feature>
<organism evidence="4 5">
    <name type="scientific">Bosea psychrotolerans</name>
    <dbReference type="NCBI Taxonomy" id="1871628"/>
    <lineage>
        <taxon>Bacteria</taxon>
        <taxon>Pseudomonadati</taxon>
        <taxon>Pseudomonadota</taxon>
        <taxon>Alphaproteobacteria</taxon>
        <taxon>Hyphomicrobiales</taxon>
        <taxon>Boseaceae</taxon>
        <taxon>Bosea</taxon>
    </lineage>
</organism>
<feature type="chain" id="PRO_5015691286" description="DUF305 domain-containing protein" evidence="2">
    <location>
        <begin position="29"/>
        <end position="166"/>
    </location>
</feature>
<evidence type="ECO:0000256" key="1">
    <source>
        <dbReference type="SAM" id="MobiDB-lite"/>
    </source>
</evidence>
<dbReference type="InterPro" id="IPR005183">
    <property type="entry name" value="DUF305_CopM-like"/>
</dbReference>
<gene>
    <name evidence="4" type="ORF">CYD53_105334</name>
</gene>
<sequence>MRRRRPFLAALIAAAMAGGAAGAQLAKADDAAAKPADAVAAEAPYLAENNTAMDRMMAAMEVKPSGDIDADFVAMMSPHHQGAIDMAIAYLRYGRNEQLRRLAQEIIVEQQQEIAAMQLALGKPAPASVPAPTQPSPSAPIVPAAAAASHHHDHMGAMSLSPSPQK</sequence>
<keyword evidence="5" id="KW-1185">Reference proteome</keyword>
<dbReference type="PANTHER" id="PTHR36933:SF1">
    <property type="entry name" value="SLL0788 PROTEIN"/>
    <property type="match status" value="1"/>
</dbReference>
<dbReference type="EMBL" id="PQFZ01000005">
    <property type="protein sequence ID" value="POR52669.1"/>
    <property type="molecule type" value="Genomic_DNA"/>
</dbReference>
<dbReference type="Gene3D" id="1.20.1260.10">
    <property type="match status" value="1"/>
</dbReference>
<dbReference type="InterPro" id="IPR006311">
    <property type="entry name" value="TAT_signal"/>
</dbReference>
<dbReference type="InterPro" id="IPR012347">
    <property type="entry name" value="Ferritin-like"/>
</dbReference>
<proteinExistence type="predicted"/>
<name>A0A2S4MDG4_9HYPH</name>
<dbReference type="OrthoDB" id="517560at2"/>
<evidence type="ECO:0000256" key="2">
    <source>
        <dbReference type="SAM" id="SignalP"/>
    </source>
</evidence>